<sequence>MSINTVSVLISVFFHPIYNIIFSYNFCILVFIRPTACLTFLYKMFNKLMQILQIRNLIKIFKRTDSVLYSTSLSSVIEENRNSKKIIFN</sequence>
<evidence type="ECO:0000313" key="3">
    <source>
        <dbReference type="Proteomes" id="UP001217089"/>
    </source>
</evidence>
<gene>
    <name evidence="2" type="ORF">KUTeg_020619</name>
</gene>
<keyword evidence="1" id="KW-1133">Transmembrane helix</keyword>
<accession>A0ABQ9EDJ0</accession>
<dbReference type="Proteomes" id="UP001217089">
    <property type="component" value="Unassembled WGS sequence"/>
</dbReference>
<evidence type="ECO:0000256" key="1">
    <source>
        <dbReference type="SAM" id="Phobius"/>
    </source>
</evidence>
<organism evidence="2 3">
    <name type="scientific">Tegillarca granosa</name>
    <name type="common">Malaysian cockle</name>
    <name type="synonym">Anadara granosa</name>
    <dbReference type="NCBI Taxonomy" id="220873"/>
    <lineage>
        <taxon>Eukaryota</taxon>
        <taxon>Metazoa</taxon>
        <taxon>Spiralia</taxon>
        <taxon>Lophotrochozoa</taxon>
        <taxon>Mollusca</taxon>
        <taxon>Bivalvia</taxon>
        <taxon>Autobranchia</taxon>
        <taxon>Pteriomorphia</taxon>
        <taxon>Arcoida</taxon>
        <taxon>Arcoidea</taxon>
        <taxon>Arcidae</taxon>
        <taxon>Tegillarca</taxon>
    </lineage>
</organism>
<feature type="non-terminal residue" evidence="2">
    <location>
        <position position="89"/>
    </location>
</feature>
<dbReference type="EMBL" id="JARBDR010000918">
    <property type="protein sequence ID" value="KAJ8301632.1"/>
    <property type="molecule type" value="Genomic_DNA"/>
</dbReference>
<keyword evidence="1" id="KW-0812">Transmembrane</keyword>
<evidence type="ECO:0000313" key="2">
    <source>
        <dbReference type="EMBL" id="KAJ8301632.1"/>
    </source>
</evidence>
<name>A0ABQ9EDJ0_TEGGR</name>
<comment type="caution">
    <text evidence="2">The sequence shown here is derived from an EMBL/GenBank/DDBJ whole genome shotgun (WGS) entry which is preliminary data.</text>
</comment>
<protein>
    <recommendedName>
        <fullName evidence="4">ATP synthase F0 subunit 8</fullName>
    </recommendedName>
</protein>
<keyword evidence="3" id="KW-1185">Reference proteome</keyword>
<feature type="transmembrane region" description="Helical" evidence="1">
    <location>
        <begin position="20"/>
        <end position="42"/>
    </location>
</feature>
<proteinExistence type="predicted"/>
<reference evidence="2 3" key="1">
    <citation type="submission" date="2022-12" db="EMBL/GenBank/DDBJ databases">
        <title>Chromosome-level genome of Tegillarca granosa.</title>
        <authorList>
            <person name="Kim J."/>
        </authorList>
    </citation>
    <scope>NUCLEOTIDE SEQUENCE [LARGE SCALE GENOMIC DNA]</scope>
    <source>
        <strain evidence="2">Teg-2019</strain>
        <tissue evidence="2">Adductor muscle</tissue>
    </source>
</reference>
<keyword evidence="1" id="KW-0472">Membrane</keyword>
<evidence type="ECO:0008006" key="4">
    <source>
        <dbReference type="Google" id="ProtNLM"/>
    </source>
</evidence>